<dbReference type="SMART" id="SM01043">
    <property type="entry name" value="BTAD"/>
    <property type="match status" value="1"/>
</dbReference>
<dbReference type="EMBL" id="BKAJ01000093">
    <property type="protein sequence ID" value="GEP58062.1"/>
    <property type="molecule type" value="Genomic_DNA"/>
</dbReference>
<dbReference type="PANTHER" id="PTHR35807">
    <property type="entry name" value="TRANSCRIPTIONAL REGULATOR REDD-RELATED"/>
    <property type="match status" value="1"/>
</dbReference>
<dbReference type="Gene3D" id="3.40.50.10070">
    <property type="entry name" value="TolB, N-terminal domain"/>
    <property type="match status" value="1"/>
</dbReference>
<dbReference type="SUPFAM" id="SSF48452">
    <property type="entry name" value="TPR-like"/>
    <property type="match status" value="2"/>
</dbReference>
<dbReference type="InterPro" id="IPR005158">
    <property type="entry name" value="BTAD"/>
</dbReference>
<evidence type="ECO:0000259" key="1">
    <source>
        <dbReference type="SMART" id="SM01043"/>
    </source>
</evidence>
<reference evidence="2 3" key="1">
    <citation type="submission" date="2019-07" db="EMBL/GenBank/DDBJ databases">
        <title>Whole genome shotgun sequence of Reyranella soli NBRC 108950.</title>
        <authorList>
            <person name="Hosoyama A."/>
            <person name="Uohara A."/>
            <person name="Ohji S."/>
            <person name="Ichikawa N."/>
        </authorList>
    </citation>
    <scope>NUCLEOTIDE SEQUENCE [LARGE SCALE GENOMIC DNA]</scope>
    <source>
        <strain evidence="2 3">NBRC 108950</strain>
    </source>
</reference>
<dbReference type="Gene3D" id="1.10.10.10">
    <property type="entry name" value="Winged helix-like DNA-binding domain superfamily/Winged helix DNA-binding domain"/>
    <property type="match status" value="1"/>
</dbReference>
<comment type="caution">
    <text evidence="2">The sequence shown here is derived from an EMBL/GenBank/DDBJ whole genome shotgun (WGS) entry which is preliminary data.</text>
</comment>
<dbReference type="AlphaFoldDB" id="A0A512NGN1"/>
<dbReference type="RefSeq" id="WP_147152943.1">
    <property type="nucleotide sequence ID" value="NZ_BKAJ01000093.1"/>
</dbReference>
<feature type="domain" description="Bacterial transcriptional activator" evidence="1">
    <location>
        <begin position="98"/>
        <end position="238"/>
    </location>
</feature>
<dbReference type="Proteomes" id="UP000321058">
    <property type="component" value="Unassembled WGS sequence"/>
</dbReference>
<name>A0A512NGN1_9HYPH</name>
<sequence>MHIRILGGMEIRSSAGETLRLPTRKASLALAALVLAPKGVPRQRLCDAFWADRGDAQARSSLRQALAAIRRVVASEETGILIESDGETVRLAARPEDVDVRFFDHLAERSDPLHLAKAADCYQGDILAGIGLPGALDQWFAPHRRSYRHKALLLVERLSLLSGPDLKAVEAGCQALAERLLSIDPTAEEAHRALIRLHQRHGRMNAALRQFQFCKETLQRALGVEPEGRTRELMASPRQIAVASATTDVSPPRELPSIAVLPFQNLTAEPDQDYFADGVVDDIINGLSRYRSLLFVIARNSSFTYKGRAVDAKQVGRELNVRYVLEGSVRRSGSRLRIGGQLIDATTALQIWSDRFEGEVADIFALQDRIAESVVGALVPRVREAEMNRARRAPTESIDAHLAYMQAMGFFHTWSRDGLDRALQLSYRAIDLDPNYATPYGLALGCLFLRRTAGWGADPAQEFAEARRLCERVYEIGRDNFLSLGSAGFALAGLLGEHERGAALIDESLVLNPNASATLMQSSFVRTWMGQPDLAIRQLQRAMLNSPVDVLMFSMHTGMALAHFVAERDDEAYAWAEKALQRNPIAGPAIRVAAASAALLGRPLDATKYLSLLRQLDPGLRVANIGNRIPLRRPEDLERLANGLRKAGLPE</sequence>
<proteinExistence type="predicted"/>
<keyword evidence="3" id="KW-1185">Reference proteome</keyword>
<dbReference type="Gene3D" id="1.25.40.10">
    <property type="entry name" value="Tetratricopeptide repeat domain"/>
    <property type="match status" value="2"/>
</dbReference>
<evidence type="ECO:0000313" key="2">
    <source>
        <dbReference type="EMBL" id="GEP58062.1"/>
    </source>
</evidence>
<dbReference type="InterPro" id="IPR036388">
    <property type="entry name" value="WH-like_DNA-bd_sf"/>
</dbReference>
<dbReference type="OrthoDB" id="649979at2"/>
<accession>A0A512NGN1</accession>
<dbReference type="InterPro" id="IPR051677">
    <property type="entry name" value="AfsR-DnrI-RedD_regulator"/>
</dbReference>
<dbReference type="InterPro" id="IPR011990">
    <property type="entry name" value="TPR-like_helical_dom_sf"/>
</dbReference>
<organism evidence="2 3">
    <name type="scientific">Reyranella soli</name>
    <dbReference type="NCBI Taxonomy" id="1230389"/>
    <lineage>
        <taxon>Bacteria</taxon>
        <taxon>Pseudomonadati</taxon>
        <taxon>Pseudomonadota</taxon>
        <taxon>Alphaproteobacteria</taxon>
        <taxon>Hyphomicrobiales</taxon>
        <taxon>Reyranellaceae</taxon>
        <taxon>Reyranella</taxon>
    </lineage>
</organism>
<dbReference type="Pfam" id="PF03704">
    <property type="entry name" value="BTAD"/>
    <property type="match status" value="1"/>
</dbReference>
<protein>
    <recommendedName>
        <fullName evidence="1">Bacterial transcriptional activator domain-containing protein</fullName>
    </recommendedName>
</protein>
<evidence type="ECO:0000313" key="3">
    <source>
        <dbReference type="Proteomes" id="UP000321058"/>
    </source>
</evidence>
<gene>
    <name evidence="2" type="ORF">RSO01_52280</name>
</gene>